<feature type="transmembrane region" description="Helical" evidence="1">
    <location>
        <begin position="79"/>
        <end position="99"/>
    </location>
</feature>
<dbReference type="Proteomes" id="UP000812270">
    <property type="component" value="Unassembled WGS sequence"/>
</dbReference>
<dbReference type="Pfam" id="PF06580">
    <property type="entry name" value="His_kinase"/>
    <property type="match status" value="1"/>
</dbReference>
<dbReference type="InterPro" id="IPR050640">
    <property type="entry name" value="Bact_2-comp_sensor_kinase"/>
</dbReference>
<proteinExistence type="predicted"/>
<evidence type="ECO:0000313" key="3">
    <source>
        <dbReference type="EMBL" id="MBV4357605.1"/>
    </source>
</evidence>
<evidence type="ECO:0000259" key="2">
    <source>
        <dbReference type="Pfam" id="PF06580"/>
    </source>
</evidence>
<dbReference type="EMBL" id="JAHSPG010000006">
    <property type="protein sequence ID" value="MBV4357605.1"/>
    <property type="molecule type" value="Genomic_DNA"/>
</dbReference>
<dbReference type="GO" id="GO:0016020">
    <property type="term" value="C:membrane"/>
    <property type="evidence" value="ECO:0007669"/>
    <property type="project" value="InterPro"/>
</dbReference>
<organism evidence="3 4">
    <name type="scientific">Pinibacter aurantiacus</name>
    <dbReference type="NCBI Taxonomy" id="2851599"/>
    <lineage>
        <taxon>Bacteria</taxon>
        <taxon>Pseudomonadati</taxon>
        <taxon>Bacteroidota</taxon>
        <taxon>Chitinophagia</taxon>
        <taxon>Chitinophagales</taxon>
        <taxon>Chitinophagaceae</taxon>
        <taxon>Pinibacter</taxon>
    </lineage>
</organism>
<evidence type="ECO:0000256" key="1">
    <source>
        <dbReference type="SAM" id="Phobius"/>
    </source>
</evidence>
<feature type="transmembrane region" description="Helical" evidence="1">
    <location>
        <begin position="132"/>
        <end position="154"/>
    </location>
</feature>
<dbReference type="PANTHER" id="PTHR34220:SF7">
    <property type="entry name" value="SENSOR HISTIDINE KINASE YPDA"/>
    <property type="match status" value="1"/>
</dbReference>
<protein>
    <submittedName>
        <fullName evidence="3">Sensor histidine kinase</fullName>
    </submittedName>
</protein>
<accession>A0A9E2SC06</accession>
<comment type="caution">
    <text evidence="3">The sequence shown here is derived from an EMBL/GenBank/DDBJ whole genome shotgun (WGS) entry which is preliminary data.</text>
</comment>
<name>A0A9E2SC06_9BACT</name>
<sequence length="368" mass="42309">MPLTNTQPTSGSKIKQIVMLFLMFQAFWFLFYILSGTLLKVNDVHIVIMRRFFIHCNGFLSLSLGAFVIFPYFIAKRKFYPLIIIVPVIIFVLANVDLAGQRWLLSPTREVKPIINTGAKAMGMTTLQLSPIAWLWSSVSVLVYLLLGIGYAYMRDWFVKDRETRILQQEKTSAELALLRYQLNPHFLFNTINDIYYLALIQSASTADALLELSDLLRYVLHNKDERVSVHKEIEYLKQFIKLHLFRFTDDVIILRTDIDEPGRECMIAPLILSTFLENACKHGQLGTEEIPITALIAIKNKQLLYRVENVIDEGKVKDATSGIGLPNLQRRLSLLYPGHHTISLQELDGKYIAELQIDLAYDNMHRD</sequence>
<reference evidence="3" key="1">
    <citation type="submission" date="2021-06" db="EMBL/GenBank/DDBJ databases">
        <authorList>
            <person name="Huq M.A."/>
        </authorList>
    </citation>
    <scope>NUCLEOTIDE SEQUENCE</scope>
    <source>
        <strain evidence="3">MAH-26</strain>
    </source>
</reference>
<feature type="domain" description="Signal transduction histidine kinase internal region" evidence="2">
    <location>
        <begin position="174"/>
        <end position="251"/>
    </location>
</feature>
<keyword evidence="1" id="KW-1133">Transmembrane helix</keyword>
<dbReference type="RefSeq" id="WP_217791259.1">
    <property type="nucleotide sequence ID" value="NZ_JAHSPG010000006.1"/>
</dbReference>
<evidence type="ECO:0000313" key="4">
    <source>
        <dbReference type="Proteomes" id="UP000812270"/>
    </source>
</evidence>
<dbReference type="PANTHER" id="PTHR34220">
    <property type="entry name" value="SENSOR HISTIDINE KINASE YPDA"/>
    <property type="match status" value="1"/>
</dbReference>
<gene>
    <name evidence="3" type="ORF">KTO63_10630</name>
</gene>
<feature type="transmembrane region" description="Helical" evidence="1">
    <location>
        <begin position="52"/>
        <end position="73"/>
    </location>
</feature>
<keyword evidence="3" id="KW-0808">Transferase</keyword>
<keyword evidence="4" id="KW-1185">Reference proteome</keyword>
<keyword evidence="3" id="KW-0418">Kinase</keyword>
<keyword evidence="1" id="KW-0812">Transmembrane</keyword>
<dbReference type="GO" id="GO:0000155">
    <property type="term" value="F:phosphorelay sensor kinase activity"/>
    <property type="evidence" value="ECO:0007669"/>
    <property type="project" value="InterPro"/>
</dbReference>
<feature type="transmembrane region" description="Helical" evidence="1">
    <location>
        <begin position="20"/>
        <end position="40"/>
    </location>
</feature>
<keyword evidence="1" id="KW-0472">Membrane</keyword>
<dbReference type="InterPro" id="IPR010559">
    <property type="entry name" value="Sig_transdc_His_kin_internal"/>
</dbReference>
<dbReference type="AlphaFoldDB" id="A0A9E2SC06"/>